<dbReference type="GeneID" id="20465075"/>
<reference evidence="2 3" key="1">
    <citation type="journal article" date="2014" name="Proc. Natl. Acad. Sci. U.S.A.">
        <title>Preservation of viral genomes in 700-y-old caribou feces from a subarctic ice patch.</title>
        <authorList>
            <person name="Ng T.F."/>
            <person name="Chen L.F."/>
            <person name="Zhou Y."/>
            <person name="Shapiro B."/>
            <person name="Stiller M."/>
            <person name="Heintzman P.D."/>
            <person name="Varsani A."/>
            <person name="Kondov N.O."/>
            <person name="Wong W."/>
            <person name="Deng X."/>
            <person name="Andrews T.D."/>
            <person name="Moorman B.J."/>
            <person name="Meulendyk T."/>
            <person name="MacKay G."/>
            <person name="Gilbertson R.L."/>
            <person name="Delwart E."/>
        </authorList>
    </citation>
    <scope>NUCLEOTIDE SEQUENCE [LARGE SCALE GENOMIC DNA]</scope>
    <source>
        <strain evidence="2">FaGmCV-13</strain>
    </source>
</reference>
<organism evidence="2 3">
    <name type="scientific">Caribou associated gemykrogvirus 1</name>
    <dbReference type="NCBI Taxonomy" id="1985417"/>
    <lineage>
        <taxon>Viruses</taxon>
        <taxon>Monodnaviria</taxon>
        <taxon>Shotokuvirae</taxon>
        <taxon>Cressdnaviricota</taxon>
        <taxon>Repensiviricetes</taxon>
        <taxon>Geplafuvirales</taxon>
        <taxon>Genomoviridae</taxon>
        <taxon>Gemykrogvirus</taxon>
        <taxon>Gemykrogvirus carib1</taxon>
    </lineage>
</organism>
<evidence type="ECO:0000313" key="2">
    <source>
        <dbReference type="EMBL" id="AIM55448.1"/>
    </source>
</evidence>
<dbReference type="Proteomes" id="UP000137487">
    <property type="component" value="Segment"/>
</dbReference>
<protein>
    <submittedName>
        <fullName evidence="2">Cap</fullName>
    </submittedName>
</protein>
<dbReference type="KEGG" id="vg:20465075"/>
<evidence type="ECO:0000256" key="1">
    <source>
        <dbReference type="SAM" id="MobiDB-lite"/>
    </source>
</evidence>
<feature type="region of interest" description="Disordered" evidence="1">
    <location>
        <begin position="37"/>
        <end position="74"/>
    </location>
</feature>
<evidence type="ECO:0000313" key="3">
    <source>
        <dbReference type="Proteomes" id="UP000137487"/>
    </source>
</evidence>
<feature type="compositionally biased region" description="Basic residues" evidence="1">
    <location>
        <begin position="37"/>
        <end position="65"/>
    </location>
</feature>
<sequence length="318" mass="37487">MGYFEENGYSLSTGLHSSRQHLYRPMAASRFRRRRTFRRRSTRTPRRYQRRRSFRRRPRRRMTSRRVRDIASRKKSDTVFGATTNDVQSTGQANIFAGTNYFIWCPSWRQRRTGSTDEHVRANQEVYMRGIKDRIMVSATFSLIHRRVCFWSHRRIDDARPYVFDNPDVIDAPQYQRRPLAPIYPTLDSEIFEYLFKGTVGFDYSENSRWDTPLDNKRVKVVYDKQYTITPNYAAPEGAQFGKTMTRKLWHPINRKILYDDDEEGADVNGSGWSAQTPDSLGNYYVLDIFSTGQYIEGSTDQVGTYMPESTSYWHEAS</sequence>
<name>A0A088G061_9VIRU</name>
<dbReference type="EMBL" id="KJ938717">
    <property type="protein sequence ID" value="AIM55448.1"/>
    <property type="molecule type" value="Genomic_DNA"/>
</dbReference>
<accession>A0A088G061</accession>
<keyword evidence="3" id="KW-1185">Reference proteome</keyword>
<dbReference type="OrthoDB" id="7982at10239"/>
<proteinExistence type="predicted"/>
<dbReference type="RefSeq" id="YP_009058946.1">
    <property type="nucleotide sequence ID" value="NC_024909.1"/>
</dbReference>